<gene>
    <name evidence="1" type="ORF">DI392_01255</name>
</gene>
<protein>
    <recommendedName>
        <fullName evidence="3">54K polar flagellar sheath protein A</fullName>
    </recommendedName>
</protein>
<dbReference type="OrthoDB" id="5843839at2"/>
<dbReference type="Proteomes" id="UP000245362">
    <property type="component" value="Unassembled WGS sequence"/>
</dbReference>
<evidence type="ECO:0008006" key="3">
    <source>
        <dbReference type="Google" id="ProtNLM"/>
    </source>
</evidence>
<dbReference type="AlphaFoldDB" id="A0A2U3BDY1"/>
<keyword evidence="2" id="KW-1185">Reference proteome</keyword>
<sequence>MKTTTKMLPLVAIVSGMLVGCGGSSSSGGGSAPTTSYSLSFLQAYDENAGTVNSTCTIFNRDTTAGTVKTYRTIGDSLDANIVAFYTDANGARSGEIITADDGSLQFVLESIPDGGAITFEERDGRDIIATTFTKAFLSRDTSLKTTKFGVIGSVAGTSCVTGTGTNFVTENRDSLSYLHSSDIAGSGLTGDNLYHYRSQQAEFSPPNASLTSGQSIKAYTAEQTAIVQYQSGPSSQVFQYGFEDWPKDTGSVVMSFTGTQGTVTEVASPNIGYTDIDVNLLYGGFAYDLTTFAKGVANYYHPSETNNETWSFIVSGKTGPGNSWDAAYYGQVSDSWDFNVDETSLFDLSGLNDAKPTASTPGNVISLASGINFSSEKGIQRVSYRKSVTESGFIYTVTHNIYSELTATIIVPVLEYFNFPSTVQSDLLVDNDAAYEQYFLFATENSTIENADFVSLFKDGDGISLASEKNGIVRNELETNESSVRLQSNEHIRLYRSN</sequence>
<evidence type="ECO:0000313" key="1">
    <source>
        <dbReference type="EMBL" id="PWI34934.1"/>
    </source>
</evidence>
<dbReference type="PROSITE" id="PS51257">
    <property type="entry name" value="PROKAR_LIPOPROTEIN"/>
    <property type="match status" value="1"/>
</dbReference>
<dbReference type="RefSeq" id="WP_109318087.1">
    <property type="nucleotide sequence ID" value="NZ_QFWT01000001.1"/>
</dbReference>
<evidence type="ECO:0000313" key="2">
    <source>
        <dbReference type="Proteomes" id="UP000245362"/>
    </source>
</evidence>
<reference evidence="1 2" key="1">
    <citation type="submission" date="2018-05" db="EMBL/GenBank/DDBJ databases">
        <title>Vibrio limimaris sp. nov., isolated from marine sediment.</title>
        <authorList>
            <person name="Li C.-M."/>
        </authorList>
    </citation>
    <scope>NUCLEOTIDE SEQUENCE [LARGE SCALE GENOMIC DNA]</scope>
    <source>
        <strain evidence="1 2">E4404</strain>
    </source>
</reference>
<accession>A0A2U3BDY1</accession>
<comment type="caution">
    <text evidence="1">The sequence shown here is derived from an EMBL/GenBank/DDBJ whole genome shotgun (WGS) entry which is preliminary data.</text>
</comment>
<organism evidence="1 2">
    <name type="scientific">Vibrio albus</name>
    <dbReference type="NCBI Taxonomy" id="2200953"/>
    <lineage>
        <taxon>Bacteria</taxon>
        <taxon>Pseudomonadati</taxon>
        <taxon>Pseudomonadota</taxon>
        <taxon>Gammaproteobacteria</taxon>
        <taxon>Vibrionales</taxon>
        <taxon>Vibrionaceae</taxon>
        <taxon>Vibrio</taxon>
    </lineage>
</organism>
<proteinExistence type="predicted"/>
<name>A0A2U3BDY1_9VIBR</name>
<dbReference type="EMBL" id="QFWT01000001">
    <property type="protein sequence ID" value="PWI34934.1"/>
    <property type="molecule type" value="Genomic_DNA"/>
</dbReference>